<dbReference type="PROSITE" id="PS51257">
    <property type="entry name" value="PROKAR_LIPOPROTEIN"/>
    <property type="match status" value="1"/>
</dbReference>
<gene>
    <name evidence="1" type="ordered locus">Oter_2193</name>
</gene>
<dbReference type="Proteomes" id="UP000007013">
    <property type="component" value="Chromosome"/>
</dbReference>
<dbReference type="KEGG" id="ote:Oter_2193"/>
<accession>B1ZNV6</accession>
<dbReference type="Gene3D" id="2.60.40.420">
    <property type="entry name" value="Cupredoxins - blue copper proteins"/>
    <property type="match status" value="1"/>
</dbReference>
<dbReference type="SUPFAM" id="SSF49503">
    <property type="entry name" value="Cupredoxins"/>
    <property type="match status" value="1"/>
</dbReference>
<dbReference type="InterPro" id="IPR008972">
    <property type="entry name" value="Cupredoxin"/>
</dbReference>
<dbReference type="HOGENOM" id="CLU_2012963_0_0_0"/>
<evidence type="ECO:0000313" key="1">
    <source>
        <dbReference type="EMBL" id="ACB75476.1"/>
    </source>
</evidence>
<name>B1ZNV6_OPITP</name>
<proteinExistence type="predicted"/>
<sequence length="123" mass="12857">MKRIALLLAIGLIGLTGCKREITFSPGSSGTVVNQTNVSVNKNRGDIVVFTNNDDPVHRINVFPAPGPAPATSVPTTIYPPNAGAGRPSSFTWTIPATATPPAAFNWVCVTHTGEFGTITVNP</sequence>
<keyword evidence="2" id="KW-1185">Reference proteome</keyword>
<dbReference type="eggNOG" id="COG3794">
    <property type="taxonomic scope" value="Bacteria"/>
</dbReference>
<evidence type="ECO:0000313" key="2">
    <source>
        <dbReference type="Proteomes" id="UP000007013"/>
    </source>
</evidence>
<dbReference type="AlphaFoldDB" id="B1ZNV6"/>
<protein>
    <submittedName>
        <fullName evidence="1">Uncharacterized protein</fullName>
    </submittedName>
</protein>
<dbReference type="RefSeq" id="WP_012375013.1">
    <property type="nucleotide sequence ID" value="NC_010571.1"/>
</dbReference>
<organism evidence="1 2">
    <name type="scientific">Opitutus terrae (strain DSM 11246 / JCM 15787 / PB90-1)</name>
    <dbReference type="NCBI Taxonomy" id="452637"/>
    <lineage>
        <taxon>Bacteria</taxon>
        <taxon>Pseudomonadati</taxon>
        <taxon>Verrucomicrobiota</taxon>
        <taxon>Opitutia</taxon>
        <taxon>Opitutales</taxon>
        <taxon>Opitutaceae</taxon>
        <taxon>Opitutus</taxon>
    </lineage>
</organism>
<dbReference type="EMBL" id="CP001032">
    <property type="protein sequence ID" value="ACB75476.1"/>
    <property type="molecule type" value="Genomic_DNA"/>
</dbReference>
<reference evidence="1 2" key="1">
    <citation type="journal article" date="2011" name="J. Bacteriol.">
        <title>Genome sequence of the verrucomicrobium Opitutus terrae PB90-1, an abundant inhabitant of rice paddy soil ecosystems.</title>
        <authorList>
            <person name="van Passel M.W."/>
            <person name="Kant R."/>
            <person name="Palva A."/>
            <person name="Copeland A."/>
            <person name="Lucas S."/>
            <person name="Lapidus A."/>
            <person name="Glavina del Rio T."/>
            <person name="Pitluck S."/>
            <person name="Goltsman E."/>
            <person name="Clum A."/>
            <person name="Sun H."/>
            <person name="Schmutz J."/>
            <person name="Larimer F.W."/>
            <person name="Land M.L."/>
            <person name="Hauser L."/>
            <person name="Kyrpides N."/>
            <person name="Mikhailova N."/>
            <person name="Richardson P.P."/>
            <person name="Janssen P.H."/>
            <person name="de Vos W.M."/>
            <person name="Smidt H."/>
        </authorList>
    </citation>
    <scope>NUCLEOTIDE SEQUENCE [LARGE SCALE GENOMIC DNA]</scope>
    <source>
        <strain evidence="2">DSM 11246 / JCM 15787 / PB90-1</strain>
    </source>
</reference>